<feature type="domain" description="PLD phosphodiesterase" evidence="2">
    <location>
        <begin position="338"/>
        <end position="365"/>
    </location>
</feature>
<keyword evidence="1" id="KW-0812">Transmembrane</keyword>
<dbReference type="Pfam" id="PF13091">
    <property type="entry name" value="PLDc_2"/>
    <property type="match status" value="2"/>
</dbReference>
<dbReference type="STRING" id="545619.SAMN04489860_1731"/>
<feature type="domain" description="PLD phosphodiesterase" evidence="2">
    <location>
        <begin position="171"/>
        <end position="198"/>
    </location>
</feature>
<dbReference type="Gene3D" id="3.30.870.10">
    <property type="entry name" value="Endonuclease Chain A"/>
    <property type="match status" value="2"/>
</dbReference>
<dbReference type="CDD" id="cd09159">
    <property type="entry name" value="PLDc_ybhO_like_2"/>
    <property type="match status" value="1"/>
</dbReference>
<dbReference type="SUPFAM" id="SSF56024">
    <property type="entry name" value="Phospholipase D/nuclease"/>
    <property type="match status" value="2"/>
</dbReference>
<dbReference type="GO" id="GO:0032049">
    <property type="term" value="P:cardiolipin biosynthetic process"/>
    <property type="evidence" value="ECO:0007669"/>
    <property type="project" value="UniProtKB-ARBA"/>
</dbReference>
<dbReference type="InterPro" id="IPR025202">
    <property type="entry name" value="PLD-like_dom"/>
</dbReference>
<protein>
    <submittedName>
        <fullName evidence="3">Cardiolipin synthase</fullName>
    </submittedName>
</protein>
<dbReference type="Proteomes" id="UP000185663">
    <property type="component" value="Chromosome I"/>
</dbReference>
<dbReference type="CDD" id="cd09110">
    <property type="entry name" value="PLDc_CLS_1"/>
    <property type="match status" value="1"/>
</dbReference>
<dbReference type="GO" id="GO:0030572">
    <property type="term" value="F:phosphatidyltransferase activity"/>
    <property type="evidence" value="ECO:0007669"/>
    <property type="project" value="UniProtKB-ARBA"/>
</dbReference>
<evidence type="ECO:0000313" key="3">
    <source>
        <dbReference type="EMBL" id="SDS51892.1"/>
    </source>
</evidence>
<dbReference type="SMART" id="SM00155">
    <property type="entry name" value="PLDc"/>
    <property type="match status" value="2"/>
</dbReference>
<feature type="transmembrane region" description="Helical" evidence="1">
    <location>
        <begin position="28"/>
        <end position="46"/>
    </location>
</feature>
<dbReference type="eggNOG" id="COG1502">
    <property type="taxonomic scope" value="Bacteria"/>
</dbReference>
<evidence type="ECO:0000313" key="4">
    <source>
        <dbReference type="Proteomes" id="UP000185663"/>
    </source>
</evidence>
<gene>
    <name evidence="3" type="ORF">SAMN04489860_1731</name>
</gene>
<organism evidence="3 4">
    <name type="scientific">Paraoerskovia marina</name>
    <dbReference type="NCBI Taxonomy" id="545619"/>
    <lineage>
        <taxon>Bacteria</taxon>
        <taxon>Bacillati</taxon>
        <taxon>Actinomycetota</taxon>
        <taxon>Actinomycetes</taxon>
        <taxon>Micrococcales</taxon>
        <taxon>Cellulomonadaceae</taxon>
        <taxon>Paraoerskovia</taxon>
    </lineage>
</organism>
<sequence length="425" mass="47559">MRDVSFFARSAPQPLTTSQRFGRLVRRSALVAAMIPFGAATGIMAYDAIRRRSSGLTGTFPVTPPGDTSIDETEARVYTFGEDLYADMLAAIRGARRRVMLETYIWKDDATGHAFKEAVEEAAARGVDVYLVYDGFANLVVPRDFFRFSPAIHVVRFPVFRPGVLAFNVRKSGRDHRKILVVDDEVGFVGGYNIGDDYATRWRDTHLRISGPAVWDLRNAFVDFWNANRTAHPALEDPGSQVWDPRIRMARNAPSHLVFPIRNLYLDAIDRAVRTVSITQAYFIPDREILTGLLLAAARGVDVRVIVPEISNHVIADWLRNGIYATLLNGGVRIFLFQDAMVHAKTATIDGRWTTIGTANIDRLSLSGNYEVNAEIVDEGVARLMDEIFATDLTNCRELTAGEWSERNIVAKLSESMIRPLRPLL</sequence>
<name>A0A1H1SV70_9CELL</name>
<reference evidence="3 4" key="1">
    <citation type="submission" date="2016-10" db="EMBL/GenBank/DDBJ databases">
        <authorList>
            <person name="de Groot N.N."/>
        </authorList>
    </citation>
    <scope>NUCLEOTIDE SEQUENCE [LARGE SCALE GENOMIC DNA]</scope>
    <source>
        <strain evidence="3 4">DSM 22126</strain>
    </source>
</reference>
<proteinExistence type="predicted"/>
<dbReference type="EMBL" id="LT629776">
    <property type="protein sequence ID" value="SDS51892.1"/>
    <property type="molecule type" value="Genomic_DNA"/>
</dbReference>
<keyword evidence="1" id="KW-0472">Membrane</keyword>
<evidence type="ECO:0000256" key="1">
    <source>
        <dbReference type="SAM" id="Phobius"/>
    </source>
</evidence>
<evidence type="ECO:0000259" key="2">
    <source>
        <dbReference type="PROSITE" id="PS50035"/>
    </source>
</evidence>
<keyword evidence="1" id="KW-1133">Transmembrane helix</keyword>
<dbReference type="InterPro" id="IPR001736">
    <property type="entry name" value="PLipase_D/transphosphatidylase"/>
</dbReference>
<dbReference type="PANTHER" id="PTHR21248:SF22">
    <property type="entry name" value="PHOSPHOLIPASE D"/>
    <property type="match status" value="1"/>
</dbReference>
<dbReference type="PROSITE" id="PS50035">
    <property type="entry name" value="PLD"/>
    <property type="match status" value="2"/>
</dbReference>
<dbReference type="AlphaFoldDB" id="A0A1H1SV70"/>
<accession>A0A1H1SV70</accession>
<keyword evidence="4" id="KW-1185">Reference proteome</keyword>
<dbReference type="PANTHER" id="PTHR21248">
    <property type="entry name" value="CARDIOLIPIN SYNTHASE"/>
    <property type="match status" value="1"/>
</dbReference>